<feature type="compositionally biased region" description="Basic residues" evidence="1">
    <location>
        <begin position="90"/>
        <end position="102"/>
    </location>
</feature>
<dbReference type="NCBIfam" id="NF041373">
    <property type="entry name" value="HGG_STG"/>
    <property type="match status" value="1"/>
</dbReference>
<dbReference type="InterPro" id="IPR047675">
    <property type="entry name" value="Putative_zinc-bd"/>
</dbReference>
<evidence type="ECO:0000313" key="2">
    <source>
        <dbReference type="EMBL" id="MDQ0444554.1"/>
    </source>
</evidence>
<feature type="region of interest" description="Disordered" evidence="1">
    <location>
        <begin position="173"/>
        <end position="197"/>
    </location>
</feature>
<dbReference type="EMBL" id="JAUSVV010000013">
    <property type="protein sequence ID" value="MDQ0444554.1"/>
    <property type="molecule type" value="Genomic_DNA"/>
</dbReference>
<dbReference type="RefSeq" id="WP_238252896.1">
    <property type="nucleotide sequence ID" value="NZ_BPQX01000063.1"/>
</dbReference>
<sequence>MSDPFPPSRAFSDRRRPTAAEIGTAALHRFRANLTPDKLCGAKKRSTGEPCRNVPAKGRNRCRLHGGATPKGDGPLGWHTRAVPTDKLRSAKMKAAKRRKQQARVEAMTPEERARHDEWHRTHKPGSKSARAQGRQNRDARRWLASLGQDTAAAPTPEIAELREARAKISAEIARLEAEGTETPTPGVDEPTGGLFD</sequence>
<dbReference type="Proteomes" id="UP001236369">
    <property type="component" value="Unassembled WGS sequence"/>
</dbReference>
<feature type="region of interest" description="Disordered" evidence="1">
    <location>
        <begin position="41"/>
        <end position="159"/>
    </location>
</feature>
<keyword evidence="3" id="KW-1185">Reference proteome</keyword>
<accession>A0ABU0HST4</accession>
<feature type="compositionally biased region" description="Basic and acidic residues" evidence="1">
    <location>
        <begin position="110"/>
        <end position="120"/>
    </location>
</feature>
<comment type="caution">
    <text evidence="2">The sequence shown here is derived from an EMBL/GenBank/DDBJ whole genome shotgun (WGS) entry which is preliminary data.</text>
</comment>
<protein>
    <submittedName>
        <fullName evidence="2">Uncharacterized protein</fullName>
    </submittedName>
</protein>
<reference evidence="2 3" key="1">
    <citation type="submission" date="2023-07" db="EMBL/GenBank/DDBJ databases">
        <title>Genomic Encyclopedia of Type Strains, Phase IV (KMG-IV): sequencing the most valuable type-strain genomes for metagenomic binning, comparative biology and taxonomic classification.</title>
        <authorList>
            <person name="Goeker M."/>
        </authorList>
    </citation>
    <scope>NUCLEOTIDE SEQUENCE [LARGE SCALE GENOMIC DNA]</scope>
    <source>
        <strain evidence="2 3">DSM 19562</strain>
    </source>
</reference>
<organism evidence="2 3">
    <name type="scientific">Methylobacterium persicinum</name>
    <dbReference type="NCBI Taxonomy" id="374426"/>
    <lineage>
        <taxon>Bacteria</taxon>
        <taxon>Pseudomonadati</taxon>
        <taxon>Pseudomonadota</taxon>
        <taxon>Alphaproteobacteria</taxon>
        <taxon>Hyphomicrobiales</taxon>
        <taxon>Methylobacteriaceae</taxon>
        <taxon>Methylobacterium</taxon>
    </lineage>
</organism>
<evidence type="ECO:0000313" key="3">
    <source>
        <dbReference type="Proteomes" id="UP001236369"/>
    </source>
</evidence>
<evidence type="ECO:0000256" key="1">
    <source>
        <dbReference type="SAM" id="MobiDB-lite"/>
    </source>
</evidence>
<name>A0ABU0HST4_9HYPH</name>
<proteinExistence type="predicted"/>
<gene>
    <name evidence="2" type="ORF">QO016_004067</name>
</gene>